<proteinExistence type="predicted"/>
<protein>
    <submittedName>
        <fullName evidence="1">9843_t:CDS:1</fullName>
    </submittedName>
</protein>
<dbReference type="Proteomes" id="UP000789831">
    <property type="component" value="Unassembled WGS sequence"/>
</dbReference>
<evidence type="ECO:0000313" key="1">
    <source>
        <dbReference type="EMBL" id="CAG8680759.1"/>
    </source>
</evidence>
<name>A0A9N9EJ26_9GLOM</name>
<comment type="caution">
    <text evidence="1">The sequence shown here is derived from an EMBL/GenBank/DDBJ whole genome shotgun (WGS) entry which is preliminary data.</text>
</comment>
<evidence type="ECO:0000313" key="2">
    <source>
        <dbReference type="Proteomes" id="UP000789831"/>
    </source>
</evidence>
<organism evidence="1 2">
    <name type="scientific">Ambispora gerdemannii</name>
    <dbReference type="NCBI Taxonomy" id="144530"/>
    <lineage>
        <taxon>Eukaryota</taxon>
        <taxon>Fungi</taxon>
        <taxon>Fungi incertae sedis</taxon>
        <taxon>Mucoromycota</taxon>
        <taxon>Glomeromycotina</taxon>
        <taxon>Glomeromycetes</taxon>
        <taxon>Archaeosporales</taxon>
        <taxon>Ambisporaceae</taxon>
        <taxon>Ambispora</taxon>
    </lineage>
</organism>
<accession>A0A9N9EJ26</accession>
<keyword evidence="2" id="KW-1185">Reference proteome</keyword>
<feature type="non-terminal residue" evidence="1">
    <location>
        <position position="1"/>
    </location>
</feature>
<dbReference type="EMBL" id="CAJVPL010010294">
    <property type="protein sequence ID" value="CAG8680759.1"/>
    <property type="molecule type" value="Genomic_DNA"/>
</dbReference>
<gene>
    <name evidence="1" type="ORF">AGERDE_LOCUS12665</name>
</gene>
<reference evidence="1" key="1">
    <citation type="submission" date="2021-06" db="EMBL/GenBank/DDBJ databases">
        <authorList>
            <person name="Kallberg Y."/>
            <person name="Tangrot J."/>
            <person name="Rosling A."/>
        </authorList>
    </citation>
    <scope>NUCLEOTIDE SEQUENCE</scope>
    <source>
        <strain evidence="1">MT106</strain>
    </source>
</reference>
<dbReference type="AlphaFoldDB" id="A0A9N9EJ26"/>
<dbReference type="OrthoDB" id="2376871at2759"/>
<sequence>PGVDLETDEDFYTQKCNCCKGIKDNIRSSIMFYKPLVLSPGGSQHKRGLCAKCKSGSLCGDETWL</sequence>